<dbReference type="PANTHER" id="PTHR24220">
    <property type="entry name" value="IMPORT ATP-BINDING PROTEIN"/>
    <property type="match status" value="1"/>
</dbReference>
<dbReference type="PROSITE" id="PS50893">
    <property type="entry name" value="ABC_TRANSPORTER_2"/>
    <property type="match status" value="1"/>
</dbReference>
<dbReference type="InterPro" id="IPR027417">
    <property type="entry name" value="P-loop_NTPase"/>
</dbReference>
<comment type="similarity">
    <text evidence="4">Belongs to the ABC transporter superfamily. Macrolide exporter (TC 3.A.1.122) family.</text>
</comment>
<dbReference type="FunFam" id="3.40.50.300:FF:000032">
    <property type="entry name" value="Export ABC transporter ATP-binding protein"/>
    <property type="match status" value="1"/>
</dbReference>
<dbReference type="InterPro" id="IPR003593">
    <property type="entry name" value="AAA+_ATPase"/>
</dbReference>
<evidence type="ECO:0000259" key="5">
    <source>
        <dbReference type="PROSITE" id="PS50893"/>
    </source>
</evidence>
<dbReference type="Pfam" id="PF00005">
    <property type="entry name" value="ABC_tran"/>
    <property type="match status" value="1"/>
</dbReference>
<dbReference type="OrthoDB" id="273392at2"/>
<dbReference type="CDD" id="cd03255">
    <property type="entry name" value="ABC_MJ0796_LolCDE_FtsE"/>
    <property type="match status" value="1"/>
</dbReference>
<evidence type="ECO:0000256" key="2">
    <source>
        <dbReference type="ARBA" id="ARBA00022741"/>
    </source>
</evidence>
<keyword evidence="6" id="KW-0449">Lipoprotein</keyword>
<dbReference type="PANTHER" id="PTHR24220:SF86">
    <property type="entry name" value="ABC TRANSPORTER ABCH.1"/>
    <property type="match status" value="1"/>
</dbReference>
<dbReference type="Gene3D" id="3.40.50.300">
    <property type="entry name" value="P-loop containing nucleotide triphosphate hydrolases"/>
    <property type="match status" value="1"/>
</dbReference>
<sequence length="232" mass="25316" precursor="true">MSSNDSPLLRADHVSRIYDDGQVQALSDVSLTIHQGEYVAIVGPSGSGKSTLLNVLGGLDEPTSGHVLFKEQTIRDAAALDRLRSTEIGYVFQSFYLLPTLTAVENVQLPMFETGLNARQREDKANELLETVGMTHRADHLPTKLSVGERQRVAIARSLANDPIAILADEPTGNLDSKTGVEILALFDQLHEQGKTLVVITHDHSVAARAQRTIEVKDGQLIRDTLLTEVSE</sequence>
<keyword evidence="7" id="KW-1185">Reference proteome</keyword>
<keyword evidence="2" id="KW-0547">Nucleotide-binding</keyword>
<reference evidence="6 7" key="1">
    <citation type="submission" date="2019-08" db="EMBL/GenBank/DDBJ databases">
        <title>Deep-cultivation of Planctomycetes and their phenomic and genomic characterization uncovers novel biology.</title>
        <authorList>
            <person name="Wiegand S."/>
            <person name="Jogler M."/>
            <person name="Boedeker C."/>
            <person name="Pinto D."/>
            <person name="Vollmers J."/>
            <person name="Rivas-Marin E."/>
            <person name="Kohn T."/>
            <person name="Peeters S.H."/>
            <person name="Heuer A."/>
            <person name="Rast P."/>
            <person name="Oberbeckmann S."/>
            <person name="Bunk B."/>
            <person name="Jeske O."/>
            <person name="Meyerdierks A."/>
            <person name="Storesund J.E."/>
            <person name="Kallscheuer N."/>
            <person name="Luecker S."/>
            <person name="Lage O.M."/>
            <person name="Pohl T."/>
            <person name="Merkel B.J."/>
            <person name="Hornburger P."/>
            <person name="Mueller R.-W."/>
            <person name="Bruemmer F."/>
            <person name="Labrenz M."/>
            <person name="Spormann A.M."/>
            <person name="Op den Camp H."/>
            <person name="Overmann J."/>
            <person name="Amann R."/>
            <person name="Jetten M.S.M."/>
            <person name="Mascher T."/>
            <person name="Medema M.H."/>
            <person name="Devos D.P."/>
            <person name="Kaster A.-K."/>
            <person name="Ovreas L."/>
            <person name="Rohde M."/>
            <person name="Galperin M.Y."/>
            <person name="Jogler C."/>
        </authorList>
    </citation>
    <scope>NUCLEOTIDE SEQUENCE [LARGE SCALE GENOMIC DNA]</scope>
    <source>
        <strain evidence="6 7">UC8</strain>
    </source>
</reference>
<evidence type="ECO:0000256" key="4">
    <source>
        <dbReference type="ARBA" id="ARBA00038388"/>
    </source>
</evidence>
<dbReference type="SUPFAM" id="SSF52540">
    <property type="entry name" value="P-loop containing nucleoside triphosphate hydrolases"/>
    <property type="match status" value="1"/>
</dbReference>
<dbReference type="EMBL" id="CP042914">
    <property type="protein sequence ID" value="QEG40048.1"/>
    <property type="molecule type" value="Genomic_DNA"/>
</dbReference>
<evidence type="ECO:0000256" key="1">
    <source>
        <dbReference type="ARBA" id="ARBA00022448"/>
    </source>
</evidence>
<keyword evidence="6" id="KW-0378">Hydrolase</keyword>
<gene>
    <name evidence="6" type="primary">lolD_3</name>
    <name evidence="6" type="ORF">UC8_20520</name>
</gene>
<proteinExistence type="inferred from homology"/>
<accession>A0A5B9QLY3</accession>
<dbReference type="PROSITE" id="PS00211">
    <property type="entry name" value="ABC_TRANSPORTER_1"/>
    <property type="match status" value="1"/>
</dbReference>
<name>A0A5B9QLY3_9BACT</name>
<keyword evidence="1" id="KW-0813">Transport</keyword>
<evidence type="ECO:0000313" key="7">
    <source>
        <dbReference type="Proteomes" id="UP000325286"/>
    </source>
</evidence>
<dbReference type="GO" id="GO:0005524">
    <property type="term" value="F:ATP binding"/>
    <property type="evidence" value="ECO:0007669"/>
    <property type="project" value="UniProtKB-KW"/>
</dbReference>
<feature type="domain" description="ABC transporter" evidence="5">
    <location>
        <begin position="9"/>
        <end position="232"/>
    </location>
</feature>
<dbReference type="GO" id="GO:0022857">
    <property type="term" value="F:transmembrane transporter activity"/>
    <property type="evidence" value="ECO:0007669"/>
    <property type="project" value="TreeGrafter"/>
</dbReference>
<dbReference type="InterPro" id="IPR017871">
    <property type="entry name" value="ABC_transporter-like_CS"/>
</dbReference>
<dbReference type="GO" id="GO:0016887">
    <property type="term" value="F:ATP hydrolysis activity"/>
    <property type="evidence" value="ECO:0007669"/>
    <property type="project" value="InterPro"/>
</dbReference>
<dbReference type="InterPro" id="IPR015854">
    <property type="entry name" value="ABC_transpr_LolD-like"/>
</dbReference>
<dbReference type="KEGG" id="rul:UC8_20520"/>
<dbReference type="EC" id="3.6.3.-" evidence="6"/>
<dbReference type="SMART" id="SM00382">
    <property type="entry name" value="AAA"/>
    <property type="match status" value="1"/>
</dbReference>
<dbReference type="GO" id="GO:0005886">
    <property type="term" value="C:plasma membrane"/>
    <property type="evidence" value="ECO:0007669"/>
    <property type="project" value="TreeGrafter"/>
</dbReference>
<protein>
    <submittedName>
        <fullName evidence="6">Lipoprotein-releasing system ATP-binding protein LolD</fullName>
        <ecNumber evidence="6">3.6.3.-</ecNumber>
    </submittedName>
</protein>
<dbReference type="GO" id="GO:0098796">
    <property type="term" value="C:membrane protein complex"/>
    <property type="evidence" value="ECO:0007669"/>
    <property type="project" value="UniProtKB-ARBA"/>
</dbReference>
<organism evidence="6 7">
    <name type="scientific">Roseimaritima ulvae</name>
    <dbReference type="NCBI Taxonomy" id="980254"/>
    <lineage>
        <taxon>Bacteria</taxon>
        <taxon>Pseudomonadati</taxon>
        <taxon>Planctomycetota</taxon>
        <taxon>Planctomycetia</taxon>
        <taxon>Pirellulales</taxon>
        <taxon>Pirellulaceae</taxon>
        <taxon>Roseimaritima</taxon>
    </lineage>
</organism>
<dbReference type="InterPro" id="IPR003439">
    <property type="entry name" value="ABC_transporter-like_ATP-bd"/>
</dbReference>
<evidence type="ECO:0000313" key="6">
    <source>
        <dbReference type="EMBL" id="QEG40048.1"/>
    </source>
</evidence>
<dbReference type="Proteomes" id="UP000325286">
    <property type="component" value="Chromosome"/>
</dbReference>
<evidence type="ECO:0000256" key="3">
    <source>
        <dbReference type="ARBA" id="ARBA00022840"/>
    </source>
</evidence>
<dbReference type="AlphaFoldDB" id="A0A5B9QLY3"/>
<dbReference type="InterPro" id="IPR017911">
    <property type="entry name" value="MacB-like_ATP-bd"/>
</dbReference>
<keyword evidence="3 6" id="KW-0067">ATP-binding</keyword>
<dbReference type="RefSeq" id="WP_068140067.1">
    <property type="nucleotide sequence ID" value="NZ_CP042914.1"/>
</dbReference>